<dbReference type="EMBL" id="CADCTD010000147">
    <property type="protein sequence ID" value="CAA9271495.1"/>
    <property type="molecule type" value="Genomic_DNA"/>
</dbReference>
<dbReference type="Gene3D" id="3.60.130.10">
    <property type="entry name" value="Clavaminate synthase-like"/>
    <property type="match status" value="1"/>
</dbReference>
<dbReference type="InterPro" id="IPR042098">
    <property type="entry name" value="TauD-like_sf"/>
</dbReference>
<dbReference type="SUPFAM" id="SSF51197">
    <property type="entry name" value="Clavaminate synthase-like"/>
    <property type="match status" value="1"/>
</dbReference>
<dbReference type="Pfam" id="PF02668">
    <property type="entry name" value="TauD"/>
    <property type="match status" value="1"/>
</dbReference>
<sequence>MPETTRARFPDVIHPLVRTHPGPGRRGLHPGGRWDSEIIGLPEARGGALVAEPLARMTRPEVVREHHRQPGDVLMSDNRCSLHRATEWDKGKYSRRLHRLILLDDRRPE</sequence>
<evidence type="ECO:0000256" key="1">
    <source>
        <dbReference type="ARBA" id="ARBA00023002"/>
    </source>
</evidence>
<accession>A0A6J4J6A0</accession>
<keyword evidence="1" id="KW-0560">Oxidoreductase</keyword>
<protein>
    <recommendedName>
        <fullName evidence="2">TauD/TfdA-like domain-containing protein</fullName>
    </recommendedName>
</protein>
<gene>
    <name evidence="3" type="ORF">AVDCRST_MAG27-3132</name>
</gene>
<reference evidence="3" key="1">
    <citation type="submission" date="2020-02" db="EMBL/GenBank/DDBJ databases">
        <authorList>
            <person name="Meier V. D."/>
        </authorList>
    </citation>
    <scope>NUCLEOTIDE SEQUENCE</scope>
    <source>
        <strain evidence="3">AVDCRST_MAG27</strain>
    </source>
</reference>
<dbReference type="AlphaFoldDB" id="A0A6J4J6A0"/>
<feature type="domain" description="TauD/TfdA-like" evidence="2">
    <location>
        <begin position="5"/>
        <end position="100"/>
    </location>
</feature>
<evidence type="ECO:0000259" key="2">
    <source>
        <dbReference type="Pfam" id="PF02668"/>
    </source>
</evidence>
<proteinExistence type="predicted"/>
<organism evidence="3">
    <name type="scientific">uncultured Craurococcus sp</name>
    <dbReference type="NCBI Taxonomy" id="1135998"/>
    <lineage>
        <taxon>Bacteria</taxon>
        <taxon>Pseudomonadati</taxon>
        <taxon>Pseudomonadota</taxon>
        <taxon>Alphaproteobacteria</taxon>
        <taxon>Acetobacterales</taxon>
        <taxon>Acetobacteraceae</taxon>
        <taxon>Craurococcus</taxon>
        <taxon>environmental samples</taxon>
    </lineage>
</organism>
<dbReference type="InterPro" id="IPR003819">
    <property type="entry name" value="TauD/TfdA-like"/>
</dbReference>
<evidence type="ECO:0000313" key="3">
    <source>
        <dbReference type="EMBL" id="CAA9271495.1"/>
    </source>
</evidence>
<name>A0A6J4J6A0_9PROT</name>
<dbReference type="GO" id="GO:0016706">
    <property type="term" value="F:2-oxoglutarate-dependent dioxygenase activity"/>
    <property type="evidence" value="ECO:0007669"/>
    <property type="project" value="UniProtKB-ARBA"/>
</dbReference>